<dbReference type="InterPro" id="IPR011009">
    <property type="entry name" value="Kinase-like_dom_sf"/>
</dbReference>
<accession>A0ABP0FTE3</accession>
<reference evidence="14 15" key="1">
    <citation type="submission" date="2024-02" db="EMBL/GenBank/DDBJ databases">
        <authorList>
            <person name="Daric V."/>
            <person name="Darras S."/>
        </authorList>
    </citation>
    <scope>NUCLEOTIDE SEQUENCE [LARGE SCALE GENOMIC DNA]</scope>
</reference>
<evidence type="ECO:0000256" key="7">
    <source>
        <dbReference type="ARBA" id="ARBA00022840"/>
    </source>
</evidence>
<organism evidence="14 15">
    <name type="scientific">Clavelina lepadiformis</name>
    <name type="common">Light-bulb sea squirt</name>
    <name type="synonym">Ascidia lepadiformis</name>
    <dbReference type="NCBI Taxonomy" id="159417"/>
    <lineage>
        <taxon>Eukaryota</taxon>
        <taxon>Metazoa</taxon>
        <taxon>Chordata</taxon>
        <taxon>Tunicata</taxon>
        <taxon>Ascidiacea</taxon>
        <taxon>Aplousobranchia</taxon>
        <taxon>Clavelinidae</taxon>
        <taxon>Clavelina</taxon>
    </lineage>
</organism>
<evidence type="ECO:0000256" key="6">
    <source>
        <dbReference type="ARBA" id="ARBA00022777"/>
    </source>
</evidence>
<dbReference type="Pfam" id="PF00069">
    <property type="entry name" value="Pkinase"/>
    <property type="match status" value="1"/>
</dbReference>
<keyword evidence="3" id="KW-0723">Serine/threonine-protein kinase</keyword>
<sequence>MASTTTAAREEIPSWPVNKDDYELQEVIGHGATAVVQAAYCKPRKEVCAIKRISLESTNQDELLKEVQAMSQCNHPNLVYFYKAFVVKTEVWLIMKLLGRGSVLDIIKHKVAKDQHKLGVLEEAVIATILRECLKGLEYLHRNGQIHRDIKAGNILLGDDGTVMLADLGVSSFIAVGGNMARDRTRHTFVGTPCWMAPEVMEQAVSGYDTKADIWSFGITAIELATGKAPYHQYPPMKVLLLTLQNEPPNLDTGVSNKNTTKKYSKQFRKMIETCLQRDPDKRPSAAQLLKDPFFKKAKSKEYLVDHLLTNAPTFKDRAKTPKRVVGSSGRLHKNDEGDWEWSDDEYKESGGRDEKKNKEIKISIPIPAAQPANESTEVTKNGKIQTSVSKTPSLTDTDSSTTPVSPTSPTHPSFFHPPTELTPTPTKVKRSGSDVNANGKKAERTSSAPVAANTPQPAPTETLPVNLVLRLRNDQQELNDIKFAFTPNQDTPDGIAQEMVSAGLVSGMDKVIVAAKLSKLVSSDIKPPVVTFPLHQGSLSTNQVPDEKTLFGFAQLSIVDSHK</sequence>
<dbReference type="InterPro" id="IPR000719">
    <property type="entry name" value="Prot_kinase_dom"/>
</dbReference>
<comment type="function">
    <text evidence="8">Pseudokinase which, in complex with CAB39/MO25 (CAB39/MO25alpha or CAB39L/MO25beta), binds to and activates STK11/LKB1. Adopts a closed conformation typical of active protein kinases and binds STK11/LKB1 as a pseudosubstrate, promoting conformational change of STK11/LKB1 in an active conformation.</text>
</comment>
<evidence type="ECO:0000256" key="2">
    <source>
        <dbReference type="ARBA" id="ARBA00012513"/>
    </source>
</evidence>
<evidence type="ECO:0000259" key="13">
    <source>
        <dbReference type="PROSITE" id="PS50011"/>
    </source>
</evidence>
<feature type="domain" description="Protein kinase" evidence="13">
    <location>
        <begin position="22"/>
        <end position="295"/>
    </location>
</feature>
<gene>
    <name evidence="14" type="ORF">CVLEPA_LOCUS11437</name>
</gene>
<keyword evidence="4" id="KW-0808">Transferase</keyword>
<feature type="compositionally biased region" description="Low complexity" evidence="12">
    <location>
        <begin position="390"/>
        <end position="420"/>
    </location>
</feature>
<evidence type="ECO:0000256" key="12">
    <source>
        <dbReference type="SAM" id="MobiDB-lite"/>
    </source>
</evidence>
<evidence type="ECO:0000256" key="5">
    <source>
        <dbReference type="ARBA" id="ARBA00022741"/>
    </source>
</evidence>
<proteinExistence type="inferred from homology"/>
<dbReference type="Gene3D" id="3.30.200.20">
    <property type="entry name" value="Phosphorylase Kinase, domain 1"/>
    <property type="match status" value="1"/>
</dbReference>
<comment type="catalytic activity">
    <reaction evidence="10">
        <text>L-seryl-[protein] + ATP = O-phospho-L-seryl-[protein] + ADP + H(+)</text>
        <dbReference type="Rhea" id="RHEA:17989"/>
        <dbReference type="Rhea" id="RHEA-COMP:9863"/>
        <dbReference type="Rhea" id="RHEA-COMP:11604"/>
        <dbReference type="ChEBI" id="CHEBI:15378"/>
        <dbReference type="ChEBI" id="CHEBI:29999"/>
        <dbReference type="ChEBI" id="CHEBI:30616"/>
        <dbReference type="ChEBI" id="CHEBI:83421"/>
        <dbReference type="ChEBI" id="CHEBI:456216"/>
        <dbReference type="EC" id="2.7.11.1"/>
    </reaction>
</comment>
<dbReference type="PANTHER" id="PTHR48014">
    <property type="entry name" value="SERINE/THREONINE-PROTEIN KINASE FRAY2"/>
    <property type="match status" value="1"/>
</dbReference>
<evidence type="ECO:0000256" key="10">
    <source>
        <dbReference type="ARBA" id="ARBA00048679"/>
    </source>
</evidence>
<dbReference type="InterPro" id="IPR017441">
    <property type="entry name" value="Protein_kinase_ATP_BS"/>
</dbReference>
<evidence type="ECO:0000256" key="1">
    <source>
        <dbReference type="ARBA" id="ARBA00008874"/>
    </source>
</evidence>
<feature type="compositionally biased region" description="Polar residues" evidence="12">
    <location>
        <begin position="373"/>
        <end position="389"/>
    </location>
</feature>
<evidence type="ECO:0000256" key="8">
    <source>
        <dbReference type="ARBA" id="ARBA00034653"/>
    </source>
</evidence>
<dbReference type="Gene3D" id="1.10.510.10">
    <property type="entry name" value="Transferase(Phosphotransferase) domain 1"/>
    <property type="match status" value="1"/>
</dbReference>
<feature type="binding site" evidence="11">
    <location>
        <position position="51"/>
    </location>
    <ligand>
        <name>ATP</name>
        <dbReference type="ChEBI" id="CHEBI:30616"/>
    </ligand>
</feature>
<dbReference type="SUPFAM" id="SSF56112">
    <property type="entry name" value="Protein kinase-like (PK-like)"/>
    <property type="match status" value="1"/>
</dbReference>
<feature type="compositionally biased region" description="Acidic residues" evidence="12">
    <location>
        <begin position="338"/>
        <end position="347"/>
    </location>
</feature>
<dbReference type="PROSITE" id="PS00107">
    <property type="entry name" value="PROTEIN_KINASE_ATP"/>
    <property type="match status" value="1"/>
</dbReference>
<keyword evidence="15" id="KW-1185">Reference proteome</keyword>
<keyword evidence="5 11" id="KW-0547">Nucleotide-binding</keyword>
<dbReference type="CDD" id="cd06610">
    <property type="entry name" value="STKc_OSR1_SPAK"/>
    <property type="match status" value="1"/>
</dbReference>
<dbReference type="PROSITE" id="PS50011">
    <property type="entry name" value="PROTEIN_KINASE_DOM"/>
    <property type="match status" value="1"/>
</dbReference>
<evidence type="ECO:0000256" key="11">
    <source>
        <dbReference type="PROSITE-ProRule" id="PRU10141"/>
    </source>
</evidence>
<dbReference type="PANTHER" id="PTHR48014:SF21">
    <property type="entry name" value="SERINE_THREONINE-PROTEIN KINASE FRAY2"/>
    <property type="match status" value="1"/>
</dbReference>
<dbReference type="EC" id="2.7.11.1" evidence="2"/>
<dbReference type="EMBL" id="CAWYQH010000079">
    <property type="protein sequence ID" value="CAK8681213.1"/>
    <property type="molecule type" value="Genomic_DNA"/>
</dbReference>
<evidence type="ECO:0000313" key="14">
    <source>
        <dbReference type="EMBL" id="CAK8681213.1"/>
    </source>
</evidence>
<comment type="similarity">
    <text evidence="1">Belongs to the protein kinase superfamily. STE Ser/Thr protein kinase family. STE20 subfamily.</text>
</comment>
<protein>
    <recommendedName>
        <fullName evidence="2">non-specific serine/threonine protein kinase</fullName>
        <ecNumber evidence="2">2.7.11.1</ecNumber>
    </recommendedName>
</protein>
<feature type="region of interest" description="Disordered" evidence="12">
    <location>
        <begin position="319"/>
        <end position="462"/>
    </location>
</feature>
<keyword evidence="7 11" id="KW-0067">ATP-binding</keyword>
<dbReference type="Pfam" id="PF12202">
    <property type="entry name" value="OSR1_C"/>
    <property type="match status" value="1"/>
</dbReference>
<evidence type="ECO:0000256" key="4">
    <source>
        <dbReference type="ARBA" id="ARBA00022679"/>
    </source>
</evidence>
<comment type="catalytic activity">
    <reaction evidence="9">
        <text>L-threonyl-[protein] + ATP = O-phospho-L-threonyl-[protein] + ADP + H(+)</text>
        <dbReference type="Rhea" id="RHEA:46608"/>
        <dbReference type="Rhea" id="RHEA-COMP:11060"/>
        <dbReference type="Rhea" id="RHEA-COMP:11605"/>
        <dbReference type="ChEBI" id="CHEBI:15378"/>
        <dbReference type="ChEBI" id="CHEBI:30013"/>
        <dbReference type="ChEBI" id="CHEBI:30616"/>
        <dbReference type="ChEBI" id="CHEBI:61977"/>
        <dbReference type="ChEBI" id="CHEBI:456216"/>
        <dbReference type="EC" id="2.7.11.1"/>
    </reaction>
</comment>
<dbReference type="Proteomes" id="UP001642483">
    <property type="component" value="Unassembled WGS sequence"/>
</dbReference>
<dbReference type="InterPro" id="IPR047173">
    <property type="entry name" value="STRAD_A/B-like"/>
</dbReference>
<evidence type="ECO:0000256" key="9">
    <source>
        <dbReference type="ARBA" id="ARBA00047899"/>
    </source>
</evidence>
<dbReference type="InterPro" id="IPR024678">
    <property type="entry name" value="Kinase_OSR1/WNK_CCT"/>
</dbReference>
<name>A0ABP0FTE3_CLALP</name>
<evidence type="ECO:0000256" key="3">
    <source>
        <dbReference type="ARBA" id="ARBA00022527"/>
    </source>
</evidence>
<dbReference type="SMART" id="SM00220">
    <property type="entry name" value="S_TKc"/>
    <property type="match status" value="1"/>
</dbReference>
<evidence type="ECO:0000313" key="15">
    <source>
        <dbReference type="Proteomes" id="UP001642483"/>
    </source>
</evidence>
<keyword evidence="6" id="KW-0418">Kinase</keyword>
<comment type="caution">
    <text evidence="14">The sequence shown here is derived from an EMBL/GenBank/DDBJ whole genome shotgun (WGS) entry which is preliminary data.</text>
</comment>
<dbReference type="Gene3D" id="3.10.20.90">
    <property type="entry name" value="Phosphatidylinositol 3-kinase Catalytic Subunit, Chain A, domain 1"/>
    <property type="match status" value="1"/>
</dbReference>
<feature type="compositionally biased region" description="Basic and acidic residues" evidence="12">
    <location>
        <begin position="348"/>
        <end position="362"/>
    </location>
</feature>